<gene>
    <name evidence="13 15" type="primary">nth</name>
    <name evidence="15" type="ORF">DP107_00020</name>
</gene>
<evidence type="ECO:0000256" key="3">
    <source>
        <dbReference type="ARBA" id="ARBA00022723"/>
    </source>
</evidence>
<dbReference type="InterPro" id="IPR003651">
    <property type="entry name" value="Endonuclease3_FeS-loop_motif"/>
</dbReference>
<dbReference type="Pfam" id="PF00633">
    <property type="entry name" value="HHH"/>
    <property type="match status" value="1"/>
</dbReference>
<comment type="catalytic activity">
    <reaction evidence="13">
        <text>2'-deoxyribonucleotide-(2'-deoxyribose 5'-phosphate)-2'-deoxyribonucleotide-DNA = a 3'-end 2'-deoxyribonucleotide-(2,3-dehydro-2,3-deoxyribose 5'-phosphate)-DNA + a 5'-end 5'-phospho-2'-deoxyribonucleoside-DNA + H(+)</text>
        <dbReference type="Rhea" id="RHEA:66592"/>
        <dbReference type="Rhea" id="RHEA-COMP:13180"/>
        <dbReference type="Rhea" id="RHEA-COMP:16897"/>
        <dbReference type="Rhea" id="RHEA-COMP:17067"/>
        <dbReference type="ChEBI" id="CHEBI:15378"/>
        <dbReference type="ChEBI" id="CHEBI:136412"/>
        <dbReference type="ChEBI" id="CHEBI:157695"/>
        <dbReference type="ChEBI" id="CHEBI:167181"/>
        <dbReference type="EC" id="4.2.99.18"/>
    </reaction>
</comment>
<dbReference type="Gene3D" id="1.10.1670.10">
    <property type="entry name" value="Helix-hairpin-Helix base-excision DNA repair enzymes (C-terminal)"/>
    <property type="match status" value="1"/>
</dbReference>
<evidence type="ECO:0000313" key="16">
    <source>
        <dbReference type="Proteomes" id="UP000319894"/>
    </source>
</evidence>
<organism evidence="15 16">
    <name type="scientific">Haloglomus irregulare</name>
    <dbReference type="NCBI Taxonomy" id="2234134"/>
    <lineage>
        <taxon>Archaea</taxon>
        <taxon>Methanobacteriati</taxon>
        <taxon>Methanobacteriota</taxon>
        <taxon>Stenosarchaea group</taxon>
        <taxon>Halobacteria</taxon>
        <taxon>Halobacteriales</taxon>
        <taxon>Natronomonadaceae</taxon>
        <taxon>Haloglomus</taxon>
    </lineage>
</organism>
<dbReference type="EC" id="4.2.99.18" evidence="13"/>
<dbReference type="GO" id="GO:0051539">
    <property type="term" value="F:4 iron, 4 sulfur cluster binding"/>
    <property type="evidence" value="ECO:0007669"/>
    <property type="project" value="UniProtKB-UniRule"/>
</dbReference>
<dbReference type="GO" id="GO:0006285">
    <property type="term" value="P:base-excision repair, AP site formation"/>
    <property type="evidence" value="ECO:0007669"/>
    <property type="project" value="TreeGrafter"/>
</dbReference>
<dbReference type="FunFam" id="1.10.340.30:FF:000001">
    <property type="entry name" value="Endonuclease III"/>
    <property type="match status" value="1"/>
</dbReference>
<dbReference type="SUPFAM" id="SSF48150">
    <property type="entry name" value="DNA-glycosylase"/>
    <property type="match status" value="1"/>
</dbReference>
<evidence type="ECO:0000256" key="9">
    <source>
        <dbReference type="ARBA" id="ARBA00023204"/>
    </source>
</evidence>
<dbReference type="InterPro" id="IPR000445">
    <property type="entry name" value="HhH_motif"/>
</dbReference>
<dbReference type="InParanoid" id="A0A554NE18"/>
<dbReference type="GO" id="GO:0046872">
    <property type="term" value="F:metal ion binding"/>
    <property type="evidence" value="ECO:0007669"/>
    <property type="project" value="UniProtKB-KW"/>
</dbReference>
<comment type="caution">
    <text evidence="15">The sequence shown here is derived from an EMBL/GenBank/DDBJ whole genome shotgun (WGS) entry which is preliminary data.</text>
</comment>
<dbReference type="NCBIfam" id="TIGR01083">
    <property type="entry name" value="nth"/>
    <property type="match status" value="1"/>
</dbReference>
<keyword evidence="9 13" id="KW-0234">DNA repair</keyword>
<comment type="function">
    <text evidence="13">DNA repair enzyme that has both DNA N-glycosylase activity and AP-lyase activity. The DNA N-glycosylase activity releases various damaged pyrimidines from DNA by cleaving the N-glycosidic bond, leaving an AP (apurinic/apyrimidinic) site. The AP-lyase activity cleaves the phosphodiester bond 3' to the AP site by a beta-elimination, leaving a 3'-terminal unsaturated sugar and a product with a terminal 5'-phosphate.</text>
</comment>
<comment type="similarity">
    <text evidence="1 13">Belongs to the Nth/MutY family.</text>
</comment>
<feature type="binding site" evidence="13">
    <location>
        <position position="210"/>
    </location>
    <ligand>
        <name>[4Fe-4S] cluster</name>
        <dbReference type="ChEBI" id="CHEBI:49883"/>
    </ligand>
</feature>
<evidence type="ECO:0000256" key="6">
    <source>
        <dbReference type="ARBA" id="ARBA00023004"/>
    </source>
</evidence>
<keyword evidence="2 13" id="KW-0004">4Fe-4S</keyword>
<dbReference type="SMART" id="SM00478">
    <property type="entry name" value="ENDO3c"/>
    <property type="match status" value="1"/>
</dbReference>
<keyword evidence="8 13" id="KW-0238">DNA-binding</keyword>
<evidence type="ECO:0000256" key="10">
    <source>
        <dbReference type="ARBA" id="ARBA00023239"/>
    </source>
</evidence>
<keyword evidence="15" id="KW-0540">Nuclease</keyword>
<dbReference type="Pfam" id="PF00730">
    <property type="entry name" value="HhH-GPD"/>
    <property type="match status" value="1"/>
</dbReference>
<dbReference type="AlphaFoldDB" id="A0A554NE18"/>
<feature type="domain" description="HhH-GPD" evidence="14">
    <location>
        <begin position="44"/>
        <end position="192"/>
    </location>
</feature>
<dbReference type="InterPro" id="IPR005759">
    <property type="entry name" value="Nth"/>
</dbReference>
<dbReference type="PIRSF" id="PIRSF001435">
    <property type="entry name" value="Nth"/>
    <property type="match status" value="1"/>
</dbReference>
<keyword evidence="6 13" id="KW-0408">Iron</keyword>
<keyword evidence="15" id="KW-0255">Endonuclease</keyword>
<dbReference type="InterPro" id="IPR011257">
    <property type="entry name" value="DNA_glycosylase"/>
</dbReference>
<comment type="cofactor">
    <cofactor evidence="13">
        <name>[4Fe-4S] cluster</name>
        <dbReference type="ChEBI" id="CHEBI:49883"/>
    </cofactor>
    <text evidence="13">Binds 1 [4Fe-4S] cluster.</text>
</comment>
<keyword evidence="10 13" id="KW-0456">Lyase</keyword>
<evidence type="ECO:0000256" key="4">
    <source>
        <dbReference type="ARBA" id="ARBA00022763"/>
    </source>
</evidence>
<dbReference type="Proteomes" id="UP000319894">
    <property type="component" value="Unassembled WGS sequence"/>
</dbReference>
<keyword evidence="4 13" id="KW-0227">DNA damage</keyword>
<dbReference type="CDD" id="cd00056">
    <property type="entry name" value="ENDO3c"/>
    <property type="match status" value="1"/>
</dbReference>
<evidence type="ECO:0000256" key="13">
    <source>
        <dbReference type="HAMAP-Rule" id="MF_00942"/>
    </source>
</evidence>
<evidence type="ECO:0000259" key="14">
    <source>
        <dbReference type="SMART" id="SM00478"/>
    </source>
</evidence>
<dbReference type="OrthoDB" id="84708at2157"/>
<evidence type="ECO:0000256" key="8">
    <source>
        <dbReference type="ARBA" id="ARBA00023125"/>
    </source>
</evidence>
<evidence type="ECO:0000256" key="2">
    <source>
        <dbReference type="ARBA" id="ARBA00022485"/>
    </source>
</evidence>
<feature type="binding site" evidence="13">
    <location>
        <position position="204"/>
    </location>
    <ligand>
        <name>[4Fe-4S] cluster</name>
        <dbReference type="ChEBI" id="CHEBI:49883"/>
    </ligand>
</feature>
<keyword evidence="7 13" id="KW-0411">Iron-sulfur</keyword>
<feature type="binding site" evidence="13">
    <location>
        <position position="201"/>
    </location>
    <ligand>
        <name>[4Fe-4S] cluster</name>
        <dbReference type="ChEBI" id="CHEBI:49883"/>
    </ligand>
</feature>
<dbReference type="EMBL" id="QMDX01000001">
    <property type="protein sequence ID" value="TSD15616.1"/>
    <property type="molecule type" value="Genomic_DNA"/>
</dbReference>
<dbReference type="Pfam" id="PF10576">
    <property type="entry name" value="EndIII_4Fe-2S"/>
    <property type="match status" value="1"/>
</dbReference>
<evidence type="ECO:0000256" key="11">
    <source>
        <dbReference type="ARBA" id="ARBA00023295"/>
    </source>
</evidence>
<dbReference type="InterPro" id="IPR003265">
    <property type="entry name" value="HhH-GPD_domain"/>
</dbReference>
<dbReference type="FunFam" id="1.10.1670.10:FF:000001">
    <property type="entry name" value="Endonuclease III"/>
    <property type="match status" value="1"/>
</dbReference>
<keyword evidence="3 13" id="KW-0479">Metal-binding</keyword>
<dbReference type="PANTHER" id="PTHR10359">
    <property type="entry name" value="A/G-SPECIFIC ADENINE GLYCOSYLASE/ENDONUCLEASE III"/>
    <property type="match status" value="1"/>
</dbReference>
<evidence type="ECO:0000256" key="1">
    <source>
        <dbReference type="ARBA" id="ARBA00008343"/>
    </source>
</evidence>
<accession>A0A554NE18</accession>
<keyword evidence="5 13" id="KW-0378">Hydrolase</keyword>
<dbReference type="HAMAP" id="MF_00942">
    <property type="entry name" value="Nth"/>
    <property type="match status" value="1"/>
</dbReference>
<evidence type="ECO:0000256" key="5">
    <source>
        <dbReference type="ARBA" id="ARBA00022801"/>
    </source>
</evidence>
<dbReference type="GO" id="GO:0141016">
    <property type="term" value="F:G/T mismatch-specific thymine-DNA glycosylase activity"/>
    <property type="evidence" value="ECO:0007669"/>
    <property type="project" value="UniProtKB-EC"/>
</dbReference>
<protein>
    <recommendedName>
        <fullName evidence="13">Endonuclease III</fullName>
        <ecNumber evidence="13">4.2.99.18</ecNumber>
    </recommendedName>
    <alternativeName>
        <fullName evidence="13">DNA-(apurinic or apyrimidinic site) lyase</fullName>
    </alternativeName>
</protein>
<keyword evidence="16" id="KW-1185">Reference proteome</keyword>
<dbReference type="InterPro" id="IPR023170">
    <property type="entry name" value="HhH_base_excis_C"/>
</dbReference>
<dbReference type="FunCoup" id="A0A554NE18">
    <property type="interactions" value="67"/>
</dbReference>
<evidence type="ECO:0000256" key="12">
    <source>
        <dbReference type="ARBA" id="ARBA00052915"/>
    </source>
</evidence>
<dbReference type="PANTHER" id="PTHR10359:SF18">
    <property type="entry name" value="ENDONUCLEASE III"/>
    <property type="match status" value="1"/>
</dbReference>
<dbReference type="RefSeq" id="WP_144260090.1">
    <property type="nucleotide sequence ID" value="NZ_QMDX01000001.1"/>
</dbReference>
<evidence type="ECO:0000313" key="15">
    <source>
        <dbReference type="EMBL" id="TSD15616.1"/>
    </source>
</evidence>
<keyword evidence="11 13" id="KW-0326">Glycosidase</keyword>
<evidence type="ECO:0000256" key="7">
    <source>
        <dbReference type="ARBA" id="ARBA00023014"/>
    </source>
</evidence>
<dbReference type="Gene3D" id="1.10.340.30">
    <property type="entry name" value="Hypothetical protein, domain 2"/>
    <property type="match status" value="1"/>
</dbReference>
<comment type="catalytic activity">
    <reaction evidence="12">
        <text>Hydrolyzes mismatched double-stranded DNA and polynucleotides, releasing free thymine.</text>
        <dbReference type="EC" id="3.2.2.29"/>
    </reaction>
</comment>
<feature type="binding site" evidence="13">
    <location>
        <position position="194"/>
    </location>
    <ligand>
        <name>[4Fe-4S] cluster</name>
        <dbReference type="ChEBI" id="CHEBI:49883"/>
    </ligand>
</feature>
<dbReference type="GO" id="GO:0003677">
    <property type="term" value="F:DNA binding"/>
    <property type="evidence" value="ECO:0007669"/>
    <property type="project" value="UniProtKB-UniRule"/>
</dbReference>
<proteinExistence type="inferred from homology"/>
<reference evidence="15 16" key="1">
    <citation type="submission" date="2018-06" db="EMBL/GenBank/DDBJ databases">
        <title>Natronomonas sp. F16-60 a new haloarchaeon isolated from a solar saltern of Isla Cristina, Huelva, Spain.</title>
        <authorList>
            <person name="Duran-Viseras A."/>
            <person name="Sanchez-Porro C."/>
            <person name="Ventosa A."/>
        </authorList>
    </citation>
    <scope>NUCLEOTIDE SEQUENCE [LARGE SCALE GENOMIC DNA]</scope>
    <source>
        <strain evidence="15 16">F16-60</strain>
    </source>
</reference>
<name>A0A554NE18_9EURY</name>
<sequence length="228" mass="24946">MGTPLDSREAQAVEVVDRLYDRYPEPEISLNFSNRLELLVAVVLSAQCTDERVNEVTAELFEEYHSAGDYAAASEEQLAEDIYGITFHNNKGGYLQGIGEILAEEHDGGVPDTMSALTDLPGVGRKTANVVLQHGHEVVEGIVVDTHVQRISRRLGLTEAERPEAIEQDLMGIVPEDDWKEFTHLLISHGRETCTARNPDCADCGLADVCPSEKGDSEVDLASGEPWG</sequence>
<dbReference type="GO" id="GO:0140078">
    <property type="term" value="F:class I DNA-(apurinic or apyrimidinic site) endonuclease activity"/>
    <property type="evidence" value="ECO:0007669"/>
    <property type="project" value="UniProtKB-EC"/>
</dbReference>